<accession>A0AAE4V501</accession>
<name>A0AAE4V501_9NOCA</name>
<organism evidence="1 2">
    <name type="scientific">Rhodococcus oxybenzonivorans</name>
    <dbReference type="NCBI Taxonomy" id="1990687"/>
    <lineage>
        <taxon>Bacteria</taxon>
        <taxon>Bacillati</taxon>
        <taxon>Actinomycetota</taxon>
        <taxon>Actinomycetes</taxon>
        <taxon>Mycobacteriales</taxon>
        <taxon>Nocardiaceae</taxon>
        <taxon>Rhodococcus</taxon>
    </lineage>
</organism>
<proteinExistence type="predicted"/>
<dbReference type="EMBL" id="JAWLUP010000141">
    <property type="protein sequence ID" value="MDV7268234.1"/>
    <property type="molecule type" value="Genomic_DNA"/>
</dbReference>
<evidence type="ECO:0000313" key="1">
    <source>
        <dbReference type="EMBL" id="MDV7268234.1"/>
    </source>
</evidence>
<evidence type="ECO:0000313" key="2">
    <source>
        <dbReference type="Proteomes" id="UP001185863"/>
    </source>
</evidence>
<reference evidence="1" key="1">
    <citation type="submission" date="2023-10" db="EMBL/GenBank/DDBJ databases">
        <title>Development of a sustainable strategy for remediation of hydrocarbon-contaminated territories based on the waste exchange concept.</title>
        <authorList>
            <person name="Krivoruchko A."/>
        </authorList>
    </citation>
    <scope>NUCLEOTIDE SEQUENCE</scope>
    <source>
        <strain evidence="1">IEGM 68</strain>
    </source>
</reference>
<protein>
    <submittedName>
        <fullName evidence="1">Uncharacterized protein</fullName>
    </submittedName>
</protein>
<dbReference type="Proteomes" id="UP001185863">
    <property type="component" value="Unassembled WGS sequence"/>
</dbReference>
<dbReference type="InterPro" id="IPR027417">
    <property type="entry name" value="P-loop_NTPase"/>
</dbReference>
<dbReference type="Gene3D" id="3.40.50.300">
    <property type="entry name" value="P-loop containing nucleotide triphosphate hydrolases"/>
    <property type="match status" value="1"/>
</dbReference>
<comment type="caution">
    <text evidence="1">The sequence shown here is derived from an EMBL/GenBank/DDBJ whole genome shotgun (WGS) entry which is preliminary data.</text>
</comment>
<gene>
    <name evidence="1" type="ORF">R4315_27320</name>
</gene>
<dbReference type="RefSeq" id="WP_213572215.1">
    <property type="nucleotide sequence ID" value="NZ_JAWLUP010000141.1"/>
</dbReference>
<sequence length="76" mass="8898">MYHSLLESLIVRQLMLDQGATVDCAITGTVAQRWQQIAEDHDARLHIVECVCSDEHEHRRRIEGRHRNILGWHEVD</sequence>
<dbReference type="AlphaFoldDB" id="A0AAE4V501"/>